<dbReference type="OrthoDB" id="3649107at2759"/>
<protein>
    <submittedName>
        <fullName evidence="1">Uncharacterized protein</fullName>
    </submittedName>
</protein>
<keyword evidence="2" id="KW-1185">Reference proteome</keyword>
<reference evidence="1" key="1">
    <citation type="journal article" date="2020" name="Stud. Mycol.">
        <title>101 Dothideomycetes genomes: a test case for predicting lifestyles and emergence of pathogens.</title>
        <authorList>
            <person name="Haridas S."/>
            <person name="Albert R."/>
            <person name="Binder M."/>
            <person name="Bloem J."/>
            <person name="Labutti K."/>
            <person name="Salamov A."/>
            <person name="Andreopoulos B."/>
            <person name="Baker S."/>
            <person name="Barry K."/>
            <person name="Bills G."/>
            <person name="Bluhm B."/>
            <person name="Cannon C."/>
            <person name="Castanera R."/>
            <person name="Culley D."/>
            <person name="Daum C."/>
            <person name="Ezra D."/>
            <person name="Gonzalez J."/>
            <person name="Henrissat B."/>
            <person name="Kuo A."/>
            <person name="Liang C."/>
            <person name="Lipzen A."/>
            <person name="Lutzoni F."/>
            <person name="Magnuson J."/>
            <person name="Mondo S."/>
            <person name="Nolan M."/>
            <person name="Ohm R."/>
            <person name="Pangilinan J."/>
            <person name="Park H.-J."/>
            <person name="Ramirez L."/>
            <person name="Alfaro M."/>
            <person name="Sun H."/>
            <person name="Tritt A."/>
            <person name="Yoshinaga Y."/>
            <person name="Zwiers L.-H."/>
            <person name="Turgeon B."/>
            <person name="Goodwin S."/>
            <person name="Spatafora J."/>
            <person name="Crous P."/>
            <person name="Grigoriev I."/>
        </authorList>
    </citation>
    <scope>NUCLEOTIDE SEQUENCE</scope>
    <source>
        <strain evidence="1">CBS 122367</strain>
    </source>
</reference>
<evidence type="ECO:0000313" key="2">
    <source>
        <dbReference type="Proteomes" id="UP000799291"/>
    </source>
</evidence>
<dbReference type="Proteomes" id="UP000799291">
    <property type="component" value="Unassembled WGS sequence"/>
</dbReference>
<accession>A0A6G1IYP2</accession>
<gene>
    <name evidence="1" type="ORF">K458DRAFT_443397</name>
</gene>
<name>A0A6G1IYP2_9PLEO</name>
<dbReference type="EMBL" id="MU005584">
    <property type="protein sequence ID" value="KAF2683225.1"/>
    <property type="molecule type" value="Genomic_DNA"/>
</dbReference>
<evidence type="ECO:0000313" key="1">
    <source>
        <dbReference type="EMBL" id="KAF2683225.1"/>
    </source>
</evidence>
<proteinExistence type="predicted"/>
<sequence length="203" mass="22192">MGAWGYNHNFDLAGDLANEMGFYDMEQGAQVKAKAKAESDDKAEERIHYSIFAPMCFDAKLVRERLDSGVLVDLLPASYLSMLKKVYTEGGLMPDALKQMRKALIGPGRYQNGVPYDFKSKGLLETANAKVDPEPNKSGFQLMNVMSPAGLFSTVVGDSSTLAVIKELRDKHNNPGACGGCGVKNGIGDKALVQCSRCRDRRY</sequence>
<organism evidence="1 2">
    <name type="scientific">Lentithecium fluviatile CBS 122367</name>
    <dbReference type="NCBI Taxonomy" id="1168545"/>
    <lineage>
        <taxon>Eukaryota</taxon>
        <taxon>Fungi</taxon>
        <taxon>Dikarya</taxon>
        <taxon>Ascomycota</taxon>
        <taxon>Pezizomycotina</taxon>
        <taxon>Dothideomycetes</taxon>
        <taxon>Pleosporomycetidae</taxon>
        <taxon>Pleosporales</taxon>
        <taxon>Massarineae</taxon>
        <taxon>Lentitheciaceae</taxon>
        <taxon>Lentithecium</taxon>
    </lineage>
</organism>
<dbReference type="AlphaFoldDB" id="A0A6G1IYP2"/>